<comment type="catalytic activity">
    <reaction evidence="27">
        <text>trimethylamine + NADPH + O2 = trimethylamine N-oxide + NADP(+) + H2O</text>
        <dbReference type="Rhea" id="RHEA:31979"/>
        <dbReference type="ChEBI" id="CHEBI:15377"/>
        <dbReference type="ChEBI" id="CHEBI:15379"/>
        <dbReference type="ChEBI" id="CHEBI:15724"/>
        <dbReference type="ChEBI" id="CHEBI:57783"/>
        <dbReference type="ChEBI" id="CHEBI:58349"/>
        <dbReference type="ChEBI" id="CHEBI:58389"/>
        <dbReference type="EC" id="1.14.13.148"/>
    </reaction>
    <physiologicalReaction direction="left-to-right" evidence="27">
        <dbReference type="Rhea" id="RHEA:31980"/>
    </physiologicalReaction>
</comment>
<dbReference type="Pfam" id="PF00743">
    <property type="entry name" value="FMO-like"/>
    <property type="match status" value="1"/>
</dbReference>
<keyword evidence="17 33" id="KW-0472">Membrane</keyword>
<dbReference type="InterPro" id="IPR050346">
    <property type="entry name" value="FMO-like"/>
</dbReference>
<evidence type="ECO:0000256" key="22">
    <source>
        <dbReference type="ARBA" id="ARBA00047574"/>
    </source>
</evidence>
<comment type="catalytic activity">
    <reaction evidence="32">
        <text>octan-3-one + NADPH + O2 + H(+) = pentyl propanoate + NADP(+) + H2O</text>
        <dbReference type="Rhea" id="RHEA:54840"/>
        <dbReference type="ChEBI" id="CHEBI:15377"/>
        <dbReference type="ChEBI" id="CHEBI:15378"/>
        <dbReference type="ChEBI" id="CHEBI:15379"/>
        <dbReference type="ChEBI" id="CHEBI:57783"/>
        <dbReference type="ChEBI" id="CHEBI:58349"/>
        <dbReference type="ChEBI" id="CHEBI:80946"/>
        <dbReference type="ChEBI" id="CHEBI:87373"/>
    </reaction>
    <physiologicalReaction direction="left-to-right" evidence="32">
        <dbReference type="Rhea" id="RHEA:54841"/>
    </physiologicalReaction>
</comment>
<accession>A0A0B2VUP2</accession>
<comment type="catalytic activity">
    <reaction evidence="28">
        <text>octan-3-one + NADPH + O2 + H(+) = ethyl hexanoate + NADP(+) + H2O</text>
        <dbReference type="Rhea" id="RHEA:54856"/>
        <dbReference type="ChEBI" id="CHEBI:15377"/>
        <dbReference type="ChEBI" id="CHEBI:15378"/>
        <dbReference type="ChEBI" id="CHEBI:15379"/>
        <dbReference type="ChEBI" id="CHEBI:57783"/>
        <dbReference type="ChEBI" id="CHEBI:58349"/>
        <dbReference type="ChEBI" id="CHEBI:80946"/>
        <dbReference type="ChEBI" id="CHEBI:86055"/>
    </reaction>
    <physiologicalReaction direction="left-to-right" evidence="28">
        <dbReference type="Rhea" id="RHEA:54857"/>
    </physiologicalReaction>
</comment>
<evidence type="ECO:0000256" key="11">
    <source>
        <dbReference type="ARBA" id="ARBA00022848"/>
    </source>
</evidence>
<dbReference type="PRINTS" id="PR01125">
    <property type="entry name" value="FMOXYGENASE5"/>
</dbReference>
<evidence type="ECO:0000256" key="26">
    <source>
        <dbReference type="ARBA" id="ARBA00048041"/>
    </source>
</evidence>
<dbReference type="SUPFAM" id="SSF51905">
    <property type="entry name" value="FAD/NAD(P)-binding domain"/>
    <property type="match status" value="2"/>
</dbReference>
<sequence length="532" mass="60441">MMSGRVAIVGAGASGITSARQAVQYGFHPVIFEASNEIGGLWRYKPQETDEPSVMKSTVINTSKEMTAYSEFPPPKTFANFMHNTRMLKYLQLYAEHFDLLKYIKFDTKVTYIERAKSYDETGKWIVRYVDESGANNAEEFDSVLLCTGHHTQPYWPQPWKGQELFKGRIIHSHSYKDHQGYEDKVVVVVGIGNSGGDVAVELSRIAKEVYLVTRRGTWVFNRIFDYGVPLDIDLNSRYKLMLKDVLPSNFSNWFMERKLQRRFDHEVYGLKPQHRVFSAHPTVNDELPNRIACGTVIIKPNIASFTENGILFEDGSHIEHVDEVVVSTGYSFEFPLLEGGKLTPVVENQVNLFEFMYPPELAPKNTVAIIGLVQPLGSIMPISEMQARVFFSALSGQTHLPSASQMERAIEAKKHELSARYVKSRRHTIQVDYLPYMDELADMIGAKPNLKELFRSDPVLAMKVFFGPNVPYVYRLNGPHCWRGARDAIMGVRERIVAPTCNRPIASGITSMEVAAILLLFIFVFLFILCR</sequence>
<dbReference type="FunFam" id="3.50.50.60:FF:000159">
    <property type="entry name" value="Dimethylaniline monooxygenase [N-oxide-forming]"/>
    <property type="match status" value="1"/>
</dbReference>
<evidence type="ECO:0000256" key="8">
    <source>
        <dbReference type="ARBA" id="ARBA00022692"/>
    </source>
</evidence>
<evidence type="ECO:0000256" key="17">
    <source>
        <dbReference type="ARBA" id="ARBA00023136"/>
    </source>
</evidence>
<evidence type="ECO:0000256" key="28">
    <source>
        <dbReference type="ARBA" id="ARBA00048459"/>
    </source>
</evidence>
<evidence type="ECO:0000256" key="23">
    <source>
        <dbReference type="ARBA" id="ARBA00047855"/>
    </source>
</evidence>
<comment type="catalytic activity">
    <reaction evidence="31">
        <text>N,N-dimethylaniline + NADPH + O2 + H(+) = N,N-dimethylaniline N-oxide + NADP(+) + H2O</text>
        <dbReference type="Rhea" id="RHEA:24468"/>
        <dbReference type="ChEBI" id="CHEBI:15377"/>
        <dbReference type="ChEBI" id="CHEBI:15378"/>
        <dbReference type="ChEBI" id="CHEBI:15379"/>
        <dbReference type="ChEBI" id="CHEBI:16269"/>
        <dbReference type="ChEBI" id="CHEBI:17735"/>
        <dbReference type="ChEBI" id="CHEBI:57783"/>
        <dbReference type="ChEBI" id="CHEBI:58349"/>
        <dbReference type="EC" id="1.14.13.8"/>
    </reaction>
    <physiologicalReaction direction="left-to-right" evidence="31">
        <dbReference type="Rhea" id="RHEA:24469"/>
    </physiologicalReaction>
</comment>
<evidence type="ECO:0000256" key="24">
    <source>
        <dbReference type="ARBA" id="ARBA00047864"/>
    </source>
</evidence>
<evidence type="ECO:0000256" key="2">
    <source>
        <dbReference type="ARBA" id="ARBA00004389"/>
    </source>
</evidence>
<dbReference type="EMBL" id="JPKZ01000857">
    <property type="protein sequence ID" value="KHN85129.1"/>
    <property type="molecule type" value="Genomic_DNA"/>
</dbReference>
<evidence type="ECO:0000256" key="30">
    <source>
        <dbReference type="ARBA" id="ARBA00048990"/>
    </source>
</evidence>
<comment type="catalytic activity">
    <reaction evidence="22">
        <text>heptan-2-one + NADPH + O2 + H(+) = pentyl acetate + NADP(+) + H2O</text>
        <dbReference type="Rhea" id="RHEA:54836"/>
        <dbReference type="ChEBI" id="CHEBI:5672"/>
        <dbReference type="ChEBI" id="CHEBI:15377"/>
        <dbReference type="ChEBI" id="CHEBI:15378"/>
        <dbReference type="ChEBI" id="CHEBI:15379"/>
        <dbReference type="ChEBI" id="CHEBI:57783"/>
        <dbReference type="ChEBI" id="CHEBI:58349"/>
        <dbReference type="ChEBI" id="CHEBI:87362"/>
    </reaction>
    <physiologicalReaction direction="left-to-right" evidence="22">
        <dbReference type="Rhea" id="RHEA:54837"/>
    </physiologicalReaction>
</comment>
<protein>
    <recommendedName>
        <fullName evidence="34">Flavin-containing monooxygenase</fullName>
        <ecNumber evidence="34">1.-.-.-</ecNumber>
    </recommendedName>
</protein>
<keyword evidence="14 33" id="KW-0560">Oxidoreductase</keyword>
<dbReference type="AlphaFoldDB" id="A0A0B2VUP2"/>
<dbReference type="GO" id="GO:0004499">
    <property type="term" value="F:N,N-dimethylaniline monooxygenase activity"/>
    <property type="evidence" value="ECO:0007669"/>
    <property type="project" value="UniProtKB-UniRule"/>
</dbReference>
<evidence type="ECO:0000256" key="18">
    <source>
        <dbReference type="ARBA" id="ARBA00045722"/>
    </source>
</evidence>
<evidence type="ECO:0000256" key="35">
    <source>
        <dbReference type="SAM" id="Phobius"/>
    </source>
</evidence>
<keyword evidence="15 33" id="KW-0503">Monooxygenase</keyword>
<comment type="catalytic activity">
    <reaction evidence="23">
        <text>sulcatone + NADPH + O2 + H(+) = 4-methylpent-3-en-1-yl acetate + NADP(+) + H2O</text>
        <dbReference type="Rhea" id="RHEA:54864"/>
        <dbReference type="ChEBI" id="CHEBI:15377"/>
        <dbReference type="ChEBI" id="CHEBI:15378"/>
        <dbReference type="ChEBI" id="CHEBI:15379"/>
        <dbReference type="ChEBI" id="CHEBI:16310"/>
        <dbReference type="ChEBI" id="CHEBI:57783"/>
        <dbReference type="ChEBI" id="CHEBI:58349"/>
        <dbReference type="ChEBI" id="CHEBI:138373"/>
    </reaction>
    <physiologicalReaction direction="left-to-right" evidence="23">
        <dbReference type="Rhea" id="RHEA:54865"/>
    </physiologicalReaction>
</comment>
<evidence type="ECO:0000256" key="29">
    <source>
        <dbReference type="ARBA" id="ARBA00048989"/>
    </source>
</evidence>
<comment type="catalytic activity">
    <reaction evidence="21">
        <text>hexan-3-one + NADPH + O2 + H(+) = propyl propanoate + NADP(+) + H2O</text>
        <dbReference type="Rhea" id="RHEA:54848"/>
        <dbReference type="ChEBI" id="CHEBI:15377"/>
        <dbReference type="ChEBI" id="CHEBI:15378"/>
        <dbReference type="ChEBI" id="CHEBI:15379"/>
        <dbReference type="ChEBI" id="CHEBI:57783"/>
        <dbReference type="ChEBI" id="CHEBI:58349"/>
        <dbReference type="ChEBI" id="CHEBI:89828"/>
        <dbReference type="ChEBI" id="CHEBI:89891"/>
    </reaction>
    <physiologicalReaction direction="left-to-right" evidence="21">
        <dbReference type="Rhea" id="RHEA:54849"/>
    </physiologicalReaction>
</comment>
<keyword evidence="11" id="KW-0492">Microsome</keyword>
<keyword evidence="8 35" id="KW-0812">Transmembrane</keyword>
<dbReference type="GO" id="GO:0005789">
    <property type="term" value="C:endoplasmic reticulum membrane"/>
    <property type="evidence" value="ECO:0007669"/>
    <property type="project" value="UniProtKB-SubCell"/>
</dbReference>
<comment type="similarity">
    <text evidence="4 33 34">Belongs to the FMO family.</text>
</comment>
<dbReference type="Gene3D" id="3.50.50.60">
    <property type="entry name" value="FAD/NAD(P)-binding domain"/>
    <property type="match status" value="1"/>
</dbReference>
<comment type="function">
    <text evidence="18">Acts as a Baeyer-Villiger monooxygenase on a broad range of substrates. Catalyzes the insertion of an oxygen atom into a carbon-carbon bond adjacent to a carbonyl, which converts ketones to esters. Active on diverse carbonyl compounds, whereas soft nucleophiles are mostly non- or poorly reactive. In contrast with other forms of FMO it is non- or poorly active on 'classical' substrates such as drugs, pesticides, and dietary components containing soft nucleophilic heteroatoms. Able to oxidize drug molecules bearing a carbonyl group on an aliphatic chain, such as nabumetone and pentoxifylline. Also, in the absence of substrates, shows slow but yet significant NADPH oxidase activity. Acts as a positive modulator of cholesterol biosynthesis as well as glucose homeostasis, promoting metabolic aging via pleiotropic effects.</text>
</comment>
<evidence type="ECO:0000256" key="1">
    <source>
        <dbReference type="ARBA" id="ARBA00001974"/>
    </source>
</evidence>
<evidence type="ECO:0000256" key="19">
    <source>
        <dbReference type="ARBA" id="ARBA00045957"/>
    </source>
</evidence>
<dbReference type="GO" id="GO:0016174">
    <property type="term" value="F:NAD(P)H oxidase H2O2-forming activity"/>
    <property type="evidence" value="ECO:0007669"/>
    <property type="project" value="UniProtKB-EC"/>
</dbReference>
<keyword evidence="5" id="KW-0488">Methylation</keyword>
<evidence type="ECO:0000256" key="25">
    <source>
        <dbReference type="ARBA" id="ARBA00047977"/>
    </source>
</evidence>
<dbReference type="PANTHER" id="PTHR23023">
    <property type="entry name" value="DIMETHYLANILINE MONOOXYGENASE"/>
    <property type="match status" value="1"/>
</dbReference>
<evidence type="ECO:0000313" key="36">
    <source>
        <dbReference type="EMBL" id="KHN85129.1"/>
    </source>
</evidence>
<dbReference type="PRINTS" id="PR00370">
    <property type="entry name" value="FMOXYGENASE"/>
</dbReference>
<evidence type="ECO:0000256" key="34">
    <source>
        <dbReference type="RuleBase" id="RU361177"/>
    </source>
</evidence>
<evidence type="ECO:0000256" key="9">
    <source>
        <dbReference type="ARBA" id="ARBA00022824"/>
    </source>
</evidence>
<comment type="catalytic activity">
    <reaction evidence="25">
        <text>hexan-3-one + NADPH + O2 + H(+) = ethyl butanoate + NADP(+) + H2O</text>
        <dbReference type="Rhea" id="RHEA:54844"/>
        <dbReference type="ChEBI" id="CHEBI:15377"/>
        <dbReference type="ChEBI" id="CHEBI:15378"/>
        <dbReference type="ChEBI" id="CHEBI:15379"/>
        <dbReference type="ChEBI" id="CHEBI:57783"/>
        <dbReference type="ChEBI" id="CHEBI:58349"/>
        <dbReference type="ChEBI" id="CHEBI:88764"/>
        <dbReference type="ChEBI" id="CHEBI:89891"/>
    </reaction>
    <physiologicalReaction direction="left-to-right" evidence="25">
        <dbReference type="Rhea" id="RHEA:54845"/>
    </physiologicalReaction>
</comment>
<keyword evidence="7 33" id="KW-0285">Flavoprotein</keyword>
<evidence type="ECO:0000256" key="20">
    <source>
        <dbReference type="ARBA" id="ARBA00047338"/>
    </source>
</evidence>
<keyword evidence="6" id="KW-0597">Phosphoprotein</keyword>
<keyword evidence="12 33" id="KW-0521">NADP</keyword>
<dbReference type="InterPro" id="IPR000960">
    <property type="entry name" value="Flavin_mOase"/>
</dbReference>
<dbReference type="OrthoDB" id="66881at2759"/>
<evidence type="ECO:0000256" key="31">
    <source>
        <dbReference type="ARBA" id="ARBA00049443"/>
    </source>
</evidence>
<gene>
    <name evidence="36" type="primary">FMO5</name>
    <name evidence="36" type="ORF">Tcan_10092</name>
</gene>
<dbReference type="EC" id="1.-.-.-" evidence="34"/>
<keyword evidence="37" id="KW-1185">Reference proteome</keyword>
<evidence type="ECO:0000256" key="7">
    <source>
        <dbReference type="ARBA" id="ARBA00022630"/>
    </source>
</evidence>
<evidence type="ECO:0000256" key="21">
    <source>
        <dbReference type="ARBA" id="ARBA00047426"/>
    </source>
</evidence>
<keyword evidence="10 33" id="KW-0274">FAD</keyword>
<evidence type="ECO:0000256" key="4">
    <source>
        <dbReference type="ARBA" id="ARBA00009183"/>
    </source>
</evidence>
<dbReference type="InterPro" id="IPR002257">
    <property type="entry name" value="Flavin_mOase_5"/>
</dbReference>
<keyword evidence="13 35" id="KW-1133">Transmembrane helix</keyword>
<evidence type="ECO:0000256" key="32">
    <source>
        <dbReference type="ARBA" id="ARBA00049475"/>
    </source>
</evidence>
<dbReference type="GO" id="GO:0006629">
    <property type="term" value="P:lipid metabolic process"/>
    <property type="evidence" value="ECO:0007669"/>
    <property type="project" value="UniProtKB-KW"/>
</dbReference>
<dbReference type="OMA" id="HAENGHW"/>
<comment type="catalytic activity">
    <reaction evidence="20">
        <text>hypotaurine + NADH + O2 + H(+) = taurine + NAD(+) + H2O</text>
        <dbReference type="Rhea" id="RHEA:74111"/>
        <dbReference type="ChEBI" id="CHEBI:15377"/>
        <dbReference type="ChEBI" id="CHEBI:15378"/>
        <dbReference type="ChEBI" id="CHEBI:15379"/>
        <dbReference type="ChEBI" id="CHEBI:57540"/>
        <dbReference type="ChEBI" id="CHEBI:57853"/>
        <dbReference type="ChEBI" id="CHEBI:57945"/>
        <dbReference type="ChEBI" id="CHEBI:507393"/>
        <dbReference type="EC" id="1.14.13.8"/>
    </reaction>
    <physiologicalReaction direction="left-to-right" evidence="20">
        <dbReference type="Rhea" id="RHEA:74112"/>
    </physiologicalReaction>
</comment>
<dbReference type="STRING" id="6265.A0A0B2VUP2"/>
<organism evidence="36 37">
    <name type="scientific">Toxocara canis</name>
    <name type="common">Canine roundworm</name>
    <dbReference type="NCBI Taxonomy" id="6265"/>
    <lineage>
        <taxon>Eukaryota</taxon>
        <taxon>Metazoa</taxon>
        <taxon>Ecdysozoa</taxon>
        <taxon>Nematoda</taxon>
        <taxon>Chromadorea</taxon>
        <taxon>Rhabditida</taxon>
        <taxon>Spirurina</taxon>
        <taxon>Ascaridomorpha</taxon>
        <taxon>Ascaridoidea</taxon>
        <taxon>Toxocaridae</taxon>
        <taxon>Toxocara</taxon>
    </lineage>
</organism>
<dbReference type="GO" id="GO:0034899">
    <property type="term" value="F:trimethylamine monooxygenase activity"/>
    <property type="evidence" value="ECO:0007669"/>
    <property type="project" value="UniProtKB-EC"/>
</dbReference>
<dbReference type="InterPro" id="IPR036188">
    <property type="entry name" value="FAD/NAD-bd_sf"/>
</dbReference>
<proteinExistence type="inferred from homology"/>
<evidence type="ECO:0000256" key="12">
    <source>
        <dbReference type="ARBA" id="ARBA00022857"/>
    </source>
</evidence>
<comment type="catalytic activity">
    <reaction evidence="30">
        <text>heptan-4-one + NADPH + O2 + H(+) = propyl butanoate + NADP(+) + H2O</text>
        <dbReference type="Rhea" id="RHEA:54852"/>
        <dbReference type="ChEBI" id="CHEBI:15377"/>
        <dbReference type="ChEBI" id="CHEBI:15378"/>
        <dbReference type="ChEBI" id="CHEBI:15379"/>
        <dbReference type="ChEBI" id="CHEBI:57783"/>
        <dbReference type="ChEBI" id="CHEBI:58349"/>
        <dbReference type="ChEBI" id="CHEBI:89484"/>
        <dbReference type="ChEBI" id="CHEBI:89719"/>
    </reaction>
    <physiologicalReaction direction="left-to-right" evidence="30">
        <dbReference type="Rhea" id="RHEA:54853"/>
    </physiologicalReaction>
</comment>
<dbReference type="PIRSF" id="PIRSF000332">
    <property type="entry name" value="FMO"/>
    <property type="match status" value="1"/>
</dbReference>
<comment type="caution">
    <text evidence="36">The sequence shown here is derived from an EMBL/GenBank/DDBJ whole genome shotgun (WGS) entry which is preliminary data.</text>
</comment>
<evidence type="ECO:0000256" key="5">
    <source>
        <dbReference type="ARBA" id="ARBA00022481"/>
    </source>
</evidence>
<evidence type="ECO:0000256" key="10">
    <source>
        <dbReference type="ARBA" id="ARBA00022827"/>
    </source>
</evidence>
<keyword evidence="16" id="KW-0443">Lipid metabolism</keyword>
<evidence type="ECO:0000256" key="27">
    <source>
        <dbReference type="ARBA" id="ARBA00048088"/>
    </source>
</evidence>
<comment type="subcellular location">
    <subcellularLocation>
        <location evidence="2">Endoplasmic reticulum membrane</location>
        <topology evidence="2">Single-pass membrane protein</topology>
    </subcellularLocation>
    <subcellularLocation>
        <location evidence="3">Microsome membrane</location>
    </subcellularLocation>
</comment>
<dbReference type="GO" id="GO:0050660">
    <property type="term" value="F:flavin adenine dinucleotide binding"/>
    <property type="evidence" value="ECO:0007669"/>
    <property type="project" value="InterPro"/>
</dbReference>
<keyword evidence="9 33" id="KW-0256">Endoplasmic reticulum</keyword>
<reference evidence="36 37" key="1">
    <citation type="submission" date="2014-11" db="EMBL/GenBank/DDBJ databases">
        <title>Genetic blueprint of the zoonotic pathogen Toxocara canis.</title>
        <authorList>
            <person name="Zhu X.-Q."/>
            <person name="Korhonen P.K."/>
            <person name="Cai H."/>
            <person name="Young N.D."/>
            <person name="Nejsum P."/>
            <person name="von Samson-Himmelstjerna G."/>
            <person name="Boag P.R."/>
            <person name="Tan P."/>
            <person name="Li Q."/>
            <person name="Min J."/>
            <person name="Yang Y."/>
            <person name="Wang X."/>
            <person name="Fang X."/>
            <person name="Hall R.S."/>
            <person name="Hofmann A."/>
            <person name="Sternberg P.W."/>
            <person name="Jex A.R."/>
            <person name="Gasser R.B."/>
        </authorList>
    </citation>
    <scope>NUCLEOTIDE SEQUENCE [LARGE SCALE GENOMIC DNA]</scope>
    <source>
        <strain evidence="36">PN_DK_2014</strain>
    </source>
</reference>
<comment type="catalytic activity">
    <reaction evidence="26">
        <text>hypotaurine + NADPH + O2 + H(+) = taurine + NADP(+) + H2O</text>
        <dbReference type="Rhea" id="RHEA:69819"/>
        <dbReference type="ChEBI" id="CHEBI:15377"/>
        <dbReference type="ChEBI" id="CHEBI:15378"/>
        <dbReference type="ChEBI" id="CHEBI:15379"/>
        <dbReference type="ChEBI" id="CHEBI:57783"/>
        <dbReference type="ChEBI" id="CHEBI:57853"/>
        <dbReference type="ChEBI" id="CHEBI:58349"/>
        <dbReference type="ChEBI" id="CHEBI:507393"/>
        <dbReference type="EC" id="1.14.13.8"/>
    </reaction>
    <physiologicalReaction direction="left-to-right" evidence="26">
        <dbReference type="Rhea" id="RHEA:69820"/>
    </physiologicalReaction>
</comment>
<feature type="transmembrane region" description="Helical" evidence="35">
    <location>
        <begin position="506"/>
        <end position="530"/>
    </location>
</feature>
<name>A0A0B2VUP2_TOXCA</name>
<dbReference type="InterPro" id="IPR020946">
    <property type="entry name" value="Flavin_mOase-like"/>
</dbReference>
<evidence type="ECO:0000256" key="14">
    <source>
        <dbReference type="ARBA" id="ARBA00023002"/>
    </source>
</evidence>
<comment type="catalytic activity">
    <reaction evidence="24">
        <text>NADPH + O2 + H(+) = H2O2 + NADP(+)</text>
        <dbReference type="Rhea" id="RHEA:11260"/>
        <dbReference type="ChEBI" id="CHEBI:15378"/>
        <dbReference type="ChEBI" id="CHEBI:15379"/>
        <dbReference type="ChEBI" id="CHEBI:16240"/>
        <dbReference type="ChEBI" id="CHEBI:57783"/>
        <dbReference type="ChEBI" id="CHEBI:58349"/>
        <dbReference type="EC" id="1.6.3.1"/>
    </reaction>
    <physiologicalReaction direction="left-to-right" evidence="24">
        <dbReference type="Rhea" id="RHEA:11261"/>
    </physiologicalReaction>
</comment>
<evidence type="ECO:0000256" key="6">
    <source>
        <dbReference type="ARBA" id="ARBA00022553"/>
    </source>
</evidence>
<evidence type="ECO:0000313" key="37">
    <source>
        <dbReference type="Proteomes" id="UP000031036"/>
    </source>
</evidence>
<dbReference type="GO" id="GO:0047822">
    <property type="term" value="F:hypotaurine monooxygenase activity"/>
    <property type="evidence" value="ECO:0007669"/>
    <property type="project" value="RHEA"/>
</dbReference>
<dbReference type="GO" id="GO:0050661">
    <property type="term" value="F:NADP binding"/>
    <property type="evidence" value="ECO:0007669"/>
    <property type="project" value="InterPro"/>
</dbReference>
<comment type="catalytic activity">
    <reaction evidence="29">
        <text>(2E)-geranial + NADPH + O2 + H(+) = (1E)-2,6-dimethylhepta-1,5-dien-1-yl formate + NADP(+) + H2O</text>
        <dbReference type="Rhea" id="RHEA:54860"/>
        <dbReference type="ChEBI" id="CHEBI:15377"/>
        <dbReference type="ChEBI" id="CHEBI:15378"/>
        <dbReference type="ChEBI" id="CHEBI:15379"/>
        <dbReference type="ChEBI" id="CHEBI:16980"/>
        <dbReference type="ChEBI" id="CHEBI:57783"/>
        <dbReference type="ChEBI" id="CHEBI:58349"/>
        <dbReference type="ChEBI" id="CHEBI:138375"/>
    </reaction>
    <physiologicalReaction direction="left-to-right" evidence="29">
        <dbReference type="Rhea" id="RHEA:54861"/>
    </physiologicalReaction>
</comment>
<comment type="cofactor">
    <cofactor evidence="1 33 34">
        <name>FAD</name>
        <dbReference type="ChEBI" id="CHEBI:57692"/>
    </cofactor>
</comment>
<evidence type="ECO:0000256" key="16">
    <source>
        <dbReference type="ARBA" id="ARBA00023098"/>
    </source>
</evidence>
<comment type="function">
    <text evidence="19">Broad spectrum monooxygenase that catalyzes the oxygenation of a wide variety of nitrogen- and sulfur-containing compounds including xenobiotics. Catalyzes the S-oxygenation of hypotaurine to produce taurine, an organic osmolyte involved in cell volume regulation as well as a variety of cytoprotective and developmental processes. In vitro, catalyzes the N-oxygenation of trimethylamine (TMA) to produce trimethylamine N-oxide (TMAO) and could therefore participate to the detoxification of this compound that is generated by the action of gut microbiota from dietary precursors such as choline, choline containing compounds, betaine or L-carnitine.</text>
</comment>
<evidence type="ECO:0000256" key="33">
    <source>
        <dbReference type="PIRNR" id="PIRNR000332"/>
    </source>
</evidence>
<evidence type="ECO:0000256" key="15">
    <source>
        <dbReference type="ARBA" id="ARBA00023033"/>
    </source>
</evidence>
<dbReference type="Proteomes" id="UP000031036">
    <property type="component" value="Unassembled WGS sequence"/>
</dbReference>
<evidence type="ECO:0000256" key="3">
    <source>
        <dbReference type="ARBA" id="ARBA00004524"/>
    </source>
</evidence>
<evidence type="ECO:0000256" key="13">
    <source>
        <dbReference type="ARBA" id="ARBA00022989"/>
    </source>
</evidence>